<evidence type="ECO:0000256" key="3">
    <source>
        <dbReference type="ARBA" id="ARBA00022741"/>
    </source>
</evidence>
<dbReference type="EC" id="6.3.5.3" evidence="6"/>
<protein>
    <recommendedName>
        <fullName evidence="6">Phosphoribosylformylglycinamidine synthase subunit PurS</fullName>
        <shortName evidence="6">FGAM synthase</shortName>
        <ecNumber evidence="6">6.3.5.3</ecNumber>
    </recommendedName>
    <alternativeName>
        <fullName evidence="6">Formylglycinamide ribonucleotide amidotransferase subunit III</fullName>
        <shortName evidence="6">FGAR amidotransferase III</shortName>
        <shortName evidence="6">FGAR-AT III</shortName>
    </alternativeName>
    <alternativeName>
        <fullName evidence="6">Phosphoribosylformylglycinamidine synthase subunit III</fullName>
    </alternativeName>
</protein>
<dbReference type="InterPro" id="IPR036604">
    <property type="entry name" value="PurS-like_sf"/>
</dbReference>
<evidence type="ECO:0000256" key="1">
    <source>
        <dbReference type="ARBA" id="ARBA00022490"/>
    </source>
</evidence>
<dbReference type="GO" id="GO:0006189">
    <property type="term" value="P:'de novo' IMP biosynthetic process"/>
    <property type="evidence" value="ECO:0007669"/>
    <property type="project" value="UniProtKB-UniRule"/>
</dbReference>
<proteinExistence type="inferred from homology"/>
<dbReference type="Proteomes" id="UP001221302">
    <property type="component" value="Unassembled WGS sequence"/>
</dbReference>
<comment type="subcellular location">
    <subcellularLocation>
        <location evidence="6">Cytoplasm</location>
    </subcellularLocation>
</comment>
<evidence type="ECO:0000313" key="7">
    <source>
        <dbReference type="EMBL" id="MDF1610615.1"/>
    </source>
</evidence>
<keyword evidence="3 6" id="KW-0547">Nucleotide-binding</keyword>
<comment type="caution">
    <text evidence="7">The sequence shown here is derived from an EMBL/GenBank/DDBJ whole genome shotgun (WGS) entry which is preliminary data.</text>
</comment>
<dbReference type="GO" id="GO:0005737">
    <property type="term" value="C:cytoplasm"/>
    <property type="evidence" value="ECO:0007669"/>
    <property type="project" value="UniProtKB-SubCell"/>
</dbReference>
<name>A0AAE3P0K2_9BACT</name>
<organism evidence="7 8">
    <name type="scientific">Stygiobacter electus</name>
    <dbReference type="NCBI Taxonomy" id="3032292"/>
    <lineage>
        <taxon>Bacteria</taxon>
        <taxon>Pseudomonadati</taxon>
        <taxon>Ignavibacteriota</taxon>
        <taxon>Ignavibacteria</taxon>
        <taxon>Ignavibacteriales</taxon>
        <taxon>Melioribacteraceae</taxon>
        <taxon>Stygiobacter</taxon>
    </lineage>
</organism>
<dbReference type="AlphaFoldDB" id="A0AAE3P0K2"/>
<keyword evidence="5 6" id="KW-0067">ATP-binding</keyword>
<dbReference type="PANTHER" id="PTHR34696:SF1">
    <property type="entry name" value="PHOSPHORIBOSYLFORMYLGLYCINAMIDINE SYNTHASE SUBUNIT PURS"/>
    <property type="match status" value="1"/>
</dbReference>
<dbReference type="GO" id="GO:0005524">
    <property type="term" value="F:ATP binding"/>
    <property type="evidence" value="ECO:0007669"/>
    <property type="project" value="UniProtKB-UniRule"/>
</dbReference>
<dbReference type="Gene3D" id="3.30.1280.10">
    <property type="entry name" value="Phosphoribosylformylglycinamidine synthase subunit PurS"/>
    <property type="match status" value="1"/>
</dbReference>
<dbReference type="NCBIfam" id="NF004630">
    <property type="entry name" value="PRK05974.1"/>
    <property type="match status" value="1"/>
</dbReference>
<dbReference type="EMBL" id="JARGDL010000001">
    <property type="protein sequence ID" value="MDF1610615.1"/>
    <property type="molecule type" value="Genomic_DNA"/>
</dbReference>
<dbReference type="InterPro" id="IPR003850">
    <property type="entry name" value="PurS"/>
</dbReference>
<evidence type="ECO:0000256" key="5">
    <source>
        <dbReference type="ARBA" id="ARBA00022840"/>
    </source>
</evidence>
<comment type="function">
    <text evidence="6">Part of the phosphoribosylformylglycinamidine synthase complex involved in the purines biosynthetic pathway. Catalyzes the ATP-dependent conversion of formylglycinamide ribonucleotide (FGAR) and glutamine to yield formylglycinamidine ribonucleotide (FGAM) and glutamate. The FGAM synthase complex is composed of three subunits. PurQ produces an ammonia molecule by converting glutamine to glutamate. PurL transfers the ammonia molecule to FGAR to form FGAM in an ATP-dependent manner. PurS interacts with PurQ and PurL and is thought to assist in the transfer of the ammonia molecule from PurQ to PurL.</text>
</comment>
<gene>
    <name evidence="6 7" type="primary">purS</name>
    <name evidence="7" type="ORF">P0M35_00505</name>
</gene>
<dbReference type="RefSeq" id="WP_321534380.1">
    <property type="nucleotide sequence ID" value="NZ_JARGDL010000001.1"/>
</dbReference>
<dbReference type="PANTHER" id="PTHR34696">
    <property type="entry name" value="PHOSPHORIBOSYLFORMYLGLYCINAMIDINE SYNTHASE SUBUNIT PURS"/>
    <property type="match status" value="1"/>
</dbReference>
<keyword evidence="2 6" id="KW-0436">Ligase</keyword>
<dbReference type="SUPFAM" id="SSF82697">
    <property type="entry name" value="PurS-like"/>
    <property type="match status" value="1"/>
</dbReference>
<reference evidence="7" key="1">
    <citation type="submission" date="2023-03" db="EMBL/GenBank/DDBJ databases">
        <title>Stygiobacter electus gen. nov., sp. nov., facultatively anaerobic thermotolerant bacterium of the class Ignavibacteria from a well of Yessentuki mineral water deposit.</title>
        <authorList>
            <person name="Podosokorskaya O.A."/>
            <person name="Elcheninov A.G."/>
            <person name="Petrova N.F."/>
            <person name="Zavarzina D.G."/>
            <person name="Kublanov I.V."/>
            <person name="Merkel A.Y."/>
        </authorList>
    </citation>
    <scope>NUCLEOTIDE SEQUENCE</scope>
    <source>
        <strain evidence="7">09-Me</strain>
    </source>
</reference>
<evidence type="ECO:0000256" key="4">
    <source>
        <dbReference type="ARBA" id="ARBA00022755"/>
    </source>
</evidence>
<dbReference type="HAMAP" id="MF_01926">
    <property type="entry name" value="PurS"/>
    <property type="match status" value="1"/>
</dbReference>
<dbReference type="NCBIfam" id="TIGR00302">
    <property type="entry name" value="phosphoribosylformylglycinamidine synthase subunit PurS"/>
    <property type="match status" value="1"/>
</dbReference>
<comment type="subunit">
    <text evidence="6">Part of the FGAM synthase complex composed of 1 PurL, 1 PurQ and 2 PurS subunits.</text>
</comment>
<evidence type="ECO:0000313" key="8">
    <source>
        <dbReference type="Proteomes" id="UP001221302"/>
    </source>
</evidence>
<comment type="similarity">
    <text evidence="6">Belongs to the PurS family.</text>
</comment>
<comment type="pathway">
    <text evidence="6">Purine metabolism; IMP biosynthesis via de novo pathway; 5-amino-1-(5-phospho-D-ribosyl)imidazole from N(2)-formyl-N(1)-(5-phospho-D-ribosyl)glycinamide: step 1/2.</text>
</comment>
<dbReference type="Pfam" id="PF02700">
    <property type="entry name" value="PurS"/>
    <property type="match status" value="1"/>
</dbReference>
<sequence>MFKATVIVKRRPKILDPQGKAVEQGAKLLGFNNVRQTRIGKYIEFFVDTDDKNLAEKEVKEYSEKLLSNPIMEDFEYSITEVNVSGESK</sequence>
<keyword evidence="8" id="KW-1185">Reference proteome</keyword>
<comment type="catalytic activity">
    <reaction evidence="6">
        <text>N(2)-formyl-N(1)-(5-phospho-beta-D-ribosyl)glycinamide + L-glutamine + ATP + H2O = 2-formamido-N(1)-(5-O-phospho-beta-D-ribosyl)acetamidine + L-glutamate + ADP + phosphate + H(+)</text>
        <dbReference type="Rhea" id="RHEA:17129"/>
        <dbReference type="ChEBI" id="CHEBI:15377"/>
        <dbReference type="ChEBI" id="CHEBI:15378"/>
        <dbReference type="ChEBI" id="CHEBI:29985"/>
        <dbReference type="ChEBI" id="CHEBI:30616"/>
        <dbReference type="ChEBI" id="CHEBI:43474"/>
        <dbReference type="ChEBI" id="CHEBI:58359"/>
        <dbReference type="ChEBI" id="CHEBI:147286"/>
        <dbReference type="ChEBI" id="CHEBI:147287"/>
        <dbReference type="ChEBI" id="CHEBI:456216"/>
        <dbReference type="EC" id="6.3.5.3"/>
    </reaction>
</comment>
<evidence type="ECO:0000256" key="6">
    <source>
        <dbReference type="HAMAP-Rule" id="MF_01926"/>
    </source>
</evidence>
<keyword evidence="1 6" id="KW-0963">Cytoplasm</keyword>
<dbReference type="GO" id="GO:0004642">
    <property type="term" value="F:phosphoribosylformylglycinamidine synthase activity"/>
    <property type="evidence" value="ECO:0007669"/>
    <property type="project" value="UniProtKB-UniRule"/>
</dbReference>
<keyword evidence="4 6" id="KW-0658">Purine biosynthesis</keyword>
<accession>A0AAE3P0K2</accession>
<evidence type="ECO:0000256" key="2">
    <source>
        <dbReference type="ARBA" id="ARBA00022598"/>
    </source>
</evidence>